<organism evidence="2 3">
    <name type="scientific">Araneus ventricosus</name>
    <name type="common">Orbweaver spider</name>
    <name type="synonym">Epeira ventricosa</name>
    <dbReference type="NCBI Taxonomy" id="182803"/>
    <lineage>
        <taxon>Eukaryota</taxon>
        <taxon>Metazoa</taxon>
        <taxon>Ecdysozoa</taxon>
        <taxon>Arthropoda</taxon>
        <taxon>Chelicerata</taxon>
        <taxon>Arachnida</taxon>
        <taxon>Araneae</taxon>
        <taxon>Araneomorphae</taxon>
        <taxon>Entelegynae</taxon>
        <taxon>Araneoidea</taxon>
        <taxon>Araneidae</taxon>
        <taxon>Araneus</taxon>
    </lineage>
</organism>
<dbReference type="Proteomes" id="UP000499080">
    <property type="component" value="Unassembled WGS sequence"/>
</dbReference>
<evidence type="ECO:0000313" key="3">
    <source>
        <dbReference type="Proteomes" id="UP000499080"/>
    </source>
</evidence>
<feature type="region of interest" description="Disordered" evidence="1">
    <location>
        <begin position="49"/>
        <end position="85"/>
    </location>
</feature>
<proteinExistence type="predicted"/>
<dbReference type="AlphaFoldDB" id="A0A4Y2FWL3"/>
<feature type="compositionally biased region" description="Polar residues" evidence="1">
    <location>
        <begin position="57"/>
        <end position="72"/>
    </location>
</feature>
<keyword evidence="3" id="KW-1185">Reference proteome</keyword>
<protein>
    <submittedName>
        <fullName evidence="2">Uncharacterized protein</fullName>
    </submittedName>
</protein>
<sequence length="85" mass="10118">MDLKRYFSKKEIKELIDNWSNSEDDYDFLNDHSDWEPDESMNKLLDESEDSYLDSSNIPTAETTKVTESMSSSERRFNNKYSDMQ</sequence>
<reference evidence="2 3" key="1">
    <citation type="journal article" date="2019" name="Sci. Rep.">
        <title>Orb-weaving spider Araneus ventricosus genome elucidates the spidroin gene catalogue.</title>
        <authorList>
            <person name="Kono N."/>
            <person name="Nakamura H."/>
            <person name="Ohtoshi R."/>
            <person name="Moran D.A.P."/>
            <person name="Shinohara A."/>
            <person name="Yoshida Y."/>
            <person name="Fujiwara M."/>
            <person name="Mori M."/>
            <person name="Tomita M."/>
            <person name="Arakawa K."/>
        </authorList>
    </citation>
    <scope>NUCLEOTIDE SEQUENCE [LARGE SCALE GENOMIC DNA]</scope>
</reference>
<gene>
    <name evidence="2" type="ORF">AVEN_164934_1</name>
</gene>
<name>A0A4Y2FWL3_ARAVE</name>
<comment type="caution">
    <text evidence="2">The sequence shown here is derived from an EMBL/GenBank/DDBJ whole genome shotgun (WGS) entry which is preliminary data.</text>
</comment>
<evidence type="ECO:0000313" key="2">
    <source>
        <dbReference type="EMBL" id="GBM44779.1"/>
    </source>
</evidence>
<dbReference type="EMBL" id="BGPR01001076">
    <property type="protein sequence ID" value="GBM44779.1"/>
    <property type="molecule type" value="Genomic_DNA"/>
</dbReference>
<accession>A0A4Y2FWL3</accession>
<evidence type="ECO:0000256" key="1">
    <source>
        <dbReference type="SAM" id="MobiDB-lite"/>
    </source>
</evidence>